<proteinExistence type="predicted"/>
<dbReference type="Pfam" id="PF08929">
    <property type="entry name" value="PoNi_C"/>
    <property type="match status" value="1"/>
</dbReference>
<organism evidence="2 3">
    <name type="scientific">Helicobacter japonicus</name>
    <dbReference type="NCBI Taxonomy" id="425400"/>
    <lineage>
        <taxon>Bacteria</taxon>
        <taxon>Pseudomonadati</taxon>
        <taxon>Campylobacterota</taxon>
        <taxon>Epsilonproteobacteria</taxon>
        <taxon>Campylobacterales</taxon>
        <taxon>Helicobacteraceae</taxon>
        <taxon>Helicobacter</taxon>
    </lineage>
</organism>
<dbReference type="InterPro" id="IPR028983">
    <property type="entry name" value="PA2201-like_C"/>
</dbReference>
<reference evidence="2 3" key="1">
    <citation type="journal article" date="2014" name="Genome Announc.">
        <title>Draft genome sequences of eight enterohepatic helicobacter species isolated from both laboratory and wild rodents.</title>
        <authorList>
            <person name="Sheh A."/>
            <person name="Shen Z."/>
            <person name="Fox J.G."/>
        </authorList>
    </citation>
    <scope>NUCLEOTIDE SEQUENCE [LARGE SCALE GENOMIC DNA]</scope>
    <source>
        <strain evidence="2 3">MIT 01-6451</strain>
    </source>
</reference>
<protein>
    <submittedName>
        <fullName evidence="2">DUF1911 domain-containing protein</fullName>
    </submittedName>
</protein>
<keyword evidence="3" id="KW-1185">Reference proteome</keyword>
<dbReference type="Gene3D" id="1.10.3920.10">
    <property type="entry name" value="PA2201 C-terminal domain-like"/>
    <property type="match status" value="1"/>
</dbReference>
<dbReference type="OrthoDB" id="5324723at2"/>
<name>A0A4U8TT13_9HELI</name>
<feature type="domain" description="PoNi C-terminal" evidence="1">
    <location>
        <begin position="136"/>
        <end position="225"/>
    </location>
</feature>
<dbReference type="SUPFAM" id="SSF140731">
    <property type="entry name" value="PA2201 C-terminal domain-like"/>
    <property type="match status" value="1"/>
</dbReference>
<comment type="caution">
    <text evidence="2">The sequence shown here is derived from an EMBL/GenBank/DDBJ whole genome shotgun (WGS) entry which is preliminary data.</text>
</comment>
<dbReference type="Proteomes" id="UP000029707">
    <property type="component" value="Unassembled WGS sequence"/>
</dbReference>
<evidence type="ECO:0000313" key="3">
    <source>
        <dbReference type="Proteomes" id="UP000029707"/>
    </source>
</evidence>
<evidence type="ECO:0000313" key="2">
    <source>
        <dbReference type="EMBL" id="TLE03396.1"/>
    </source>
</evidence>
<dbReference type="RefSeq" id="WP_084707933.1">
    <property type="nucleotide sequence ID" value="NZ_CAJUDB010000008.1"/>
</dbReference>
<dbReference type="AlphaFoldDB" id="A0A4U8TT13"/>
<dbReference type="EMBL" id="JRMQ02000001">
    <property type="protein sequence ID" value="TLE03396.1"/>
    <property type="molecule type" value="Genomic_DNA"/>
</dbReference>
<sequence length="226" mass="27305">MNKSSKGVEAMRDTRKIQEYYDGLIAECEKEIERITTQLSQNPACDKRRIYHSLGRSKLDKVMCKYARGDDIGEVKKELEQVMLEWQDYRLEVKYNANYMNNATEFCIRVLLDMDTSYLLNIIKEEEEKGEYADYKDWFLHFVGSKGENLNEKRKCIYFAKEYNFIKEFVMTKDNRYLHQYMERWAKLRPYNKLNPWNIQAAAVVKIMKLNKEEFKNYEFFPYDLL</sequence>
<evidence type="ECO:0000259" key="1">
    <source>
        <dbReference type="Pfam" id="PF08929"/>
    </source>
</evidence>
<gene>
    <name evidence="2" type="ORF">LS65_001100</name>
</gene>
<accession>A0A4U8TT13</accession>
<dbReference type="InterPro" id="IPR015025">
    <property type="entry name" value="PoNi_C"/>
</dbReference>